<keyword evidence="4" id="KW-1134">Transmembrane beta strand</keyword>
<dbReference type="Pfam" id="PF22461">
    <property type="entry name" value="SLBB_2"/>
    <property type="match status" value="1"/>
</dbReference>
<evidence type="ECO:0000313" key="18">
    <source>
        <dbReference type="EMBL" id="QDV06328.1"/>
    </source>
</evidence>
<evidence type="ECO:0000256" key="4">
    <source>
        <dbReference type="ARBA" id="ARBA00022452"/>
    </source>
</evidence>
<keyword evidence="6" id="KW-0812">Transmembrane</keyword>
<comment type="subcellular location">
    <subcellularLocation>
        <location evidence="1">Cell outer membrane</location>
        <topology evidence="1">Multi-pass membrane protein</topology>
    </subcellularLocation>
</comment>
<dbReference type="InterPro" id="IPR054765">
    <property type="entry name" value="SLBB_dom"/>
</dbReference>
<keyword evidence="14" id="KW-0449">Lipoprotein</keyword>
<feature type="chain" id="PRO_5022083536" evidence="15">
    <location>
        <begin position="22"/>
        <end position="245"/>
    </location>
</feature>
<sequence length="245" mass="26553" precursor="true">MIRSTVFALTLLLLASSCSTAQGPRLASIAPVINATLRQGENVIEPGDLIQIRLISEDSPGVGAVSTDPAFQLNQDIRVQADGRASFIGLDDMPVAGLLPAVLDEILTGRYTGLLDEEPILSVVVAEQAARTVTVFGEVLRPGLVVVPPDGHLTLVDALGRAGGPSTRTAWLSSTLLVRWDPETETQMAWKIDARRKFWDSEETVILQPRDILWVPNTNIDHIAIAIDNFVRRMIPLPNIVAPIN</sequence>
<dbReference type="Proteomes" id="UP000320390">
    <property type="component" value="Chromosome"/>
</dbReference>
<evidence type="ECO:0000256" key="3">
    <source>
        <dbReference type="ARBA" id="ARBA00022448"/>
    </source>
</evidence>
<evidence type="ECO:0000256" key="6">
    <source>
        <dbReference type="ARBA" id="ARBA00022692"/>
    </source>
</evidence>
<dbReference type="InterPro" id="IPR003715">
    <property type="entry name" value="Poly_export_N"/>
</dbReference>
<dbReference type="PANTHER" id="PTHR33619:SF3">
    <property type="entry name" value="POLYSACCHARIDE EXPORT PROTEIN GFCE-RELATED"/>
    <property type="match status" value="1"/>
</dbReference>
<evidence type="ECO:0000256" key="10">
    <source>
        <dbReference type="ARBA" id="ARBA00023114"/>
    </source>
</evidence>
<keyword evidence="19" id="KW-1185">Reference proteome</keyword>
<evidence type="ECO:0000256" key="12">
    <source>
        <dbReference type="ARBA" id="ARBA00023139"/>
    </source>
</evidence>
<evidence type="ECO:0000256" key="8">
    <source>
        <dbReference type="ARBA" id="ARBA00023047"/>
    </source>
</evidence>
<evidence type="ECO:0000256" key="13">
    <source>
        <dbReference type="ARBA" id="ARBA00023237"/>
    </source>
</evidence>
<name>A0A518EQG3_9BACT</name>
<evidence type="ECO:0000256" key="1">
    <source>
        <dbReference type="ARBA" id="ARBA00004571"/>
    </source>
</evidence>
<evidence type="ECO:0000313" key="19">
    <source>
        <dbReference type="Proteomes" id="UP000320390"/>
    </source>
</evidence>
<keyword evidence="9" id="KW-0406">Ion transport</keyword>
<accession>A0A518EQG3</accession>
<keyword evidence="3" id="KW-0813">Transport</keyword>
<dbReference type="OrthoDB" id="279464at2"/>
<evidence type="ECO:0000259" key="16">
    <source>
        <dbReference type="Pfam" id="PF02563"/>
    </source>
</evidence>
<feature type="signal peptide" evidence="15">
    <location>
        <begin position="1"/>
        <end position="21"/>
    </location>
</feature>
<comment type="similarity">
    <text evidence="2">Belongs to the BexD/CtrA/VexA family.</text>
</comment>
<organism evidence="18 19">
    <name type="scientific">Saltatorellus ferox</name>
    <dbReference type="NCBI Taxonomy" id="2528018"/>
    <lineage>
        <taxon>Bacteria</taxon>
        <taxon>Pseudomonadati</taxon>
        <taxon>Planctomycetota</taxon>
        <taxon>Planctomycetia</taxon>
        <taxon>Planctomycetia incertae sedis</taxon>
        <taxon>Saltatorellus</taxon>
    </lineage>
</organism>
<keyword evidence="8" id="KW-0625">Polysaccharide transport</keyword>
<evidence type="ECO:0000256" key="11">
    <source>
        <dbReference type="ARBA" id="ARBA00023136"/>
    </source>
</evidence>
<dbReference type="GO" id="GO:0015288">
    <property type="term" value="F:porin activity"/>
    <property type="evidence" value="ECO:0007669"/>
    <property type="project" value="UniProtKB-KW"/>
</dbReference>
<gene>
    <name evidence="18" type="ORF">Poly30_18370</name>
</gene>
<dbReference type="AlphaFoldDB" id="A0A518EQG3"/>
<dbReference type="EMBL" id="CP036434">
    <property type="protein sequence ID" value="QDV06328.1"/>
    <property type="molecule type" value="Genomic_DNA"/>
</dbReference>
<keyword evidence="10" id="KW-0626">Porin</keyword>
<evidence type="ECO:0000256" key="5">
    <source>
        <dbReference type="ARBA" id="ARBA00022597"/>
    </source>
</evidence>
<dbReference type="GO" id="GO:0009279">
    <property type="term" value="C:cell outer membrane"/>
    <property type="evidence" value="ECO:0007669"/>
    <property type="project" value="UniProtKB-SubCell"/>
</dbReference>
<dbReference type="Gene3D" id="3.10.560.10">
    <property type="entry name" value="Outer membrane lipoprotein wza domain like"/>
    <property type="match status" value="1"/>
</dbReference>
<dbReference type="GO" id="GO:0015159">
    <property type="term" value="F:polysaccharide transmembrane transporter activity"/>
    <property type="evidence" value="ECO:0007669"/>
    <property type="project" value="InterPro"/>
</dbReference>
<evidence type="ECO:0000256" key="15">
    <source>
        <dbReference type="SAM" id="SignalP"/>
    </source>
</evidence>
<protein>
    <submittedName>
        <fullName evidence="18">Polysaccharide biosynthesis/export protein</fullName>
    </submittedName>
</protein>
<feature type="domain" description="SLBB" evidence="17">
    <location>
        <begin position="132"/>
        <end position="215"/>
    </location>
</feature>
<evidence type="ECO:0000256" key="14">
    <source>
        <dbReference type="ARBA" id="ARBA00023288"/>
    </source>
</evidence>
<keyword evidence="11" id="KW-0472">Membrane</keyword>
<evidence type="ECO:0000256" key="7">
    <source>
        <dbReference type="ARBA" id="ARBA00022729"/>
    </source>
</evidence>
<evidence type="ECO:0000259" key="17">
    <source>
        <dbReference type="Pfam" id="PF22461"/>
    </source>
</evidence>
<evidence type="ECO:0000256" key="9">
    <source>
        <dbReference type="ARBA" id="ARBA00023065"/>
    </source>
</evidence>
<dbReference type="RefSeq" id="WP_145196412.1">
    <property type="nucleotide sequence ID" value="NZ_CP036434.1"/>
</dbReference>
<proteinExistence type="inferred from homology"/>
<keyword evidence="13" id="KW-0998">Cell outer membrane</keyword>
<feature type="domain" description="Polysaccharide export protein N-terminal" evidence="16">
    <location>
        <begin position="41"/>
        <end position="125"/>
    </location>
</feature>
<dbReference type="InterPro" id="IPR049712">
    <property type="entry name" value="Poly_export"/>
</dbReference>
<dbReference type="GO" id="GO:0046930">
    <property type="term" value="C:pore complex"/>
    <property type="evidence" value="ECO:0007669"/>
    <property type="project" value="UniProtKB-KW"/>
</dbReference>
<keyword evidence="12" id="KW-0564">Palmitate</keyword>
<dbReference type="Pfam" id="PF02563">
    <property type="entry name" value="Poly_export"/>
    <property type="match status" value="1"/>
</dbReference>
<dbReference type="PANTHER" id="PTHR33619">
    <property type="entry name" value="POLYSACCHARIDE EXPORT PROTEIN GFCE-RELATED"/>
    <property type="match status" value="1"/>
</dbReference>
<dbReference type="GO" id="GO:0006811">
    <property type="term" value="P:monoatomic ion transport"/>
    <property type="evidence" value="ECO:0007669"/>
    <property type="project" value="UniProtKB-KW"/>
</dbReference>
<keyword evidence="5" id="KW-0762">Sugar transport</keyword>
<dbReference type="PROSITE" id="PS51257">
    <property type="entry name" value="PROKAR_LIPOPROTEIN"/>
    <property type="match status" value="1"/>
</dbReference>
<reference evidence="18 19" key="1">
    <citation type="submission" date="2019-02" db="EMBL/GenBank/DDBJ databases">
        <title>Deep-cultivation of Planctomycetes and their phenomic and genomic characterization uncovers novel biology.</title>
        <authorList>
            <person name="Wiegand S."/>
            <person name="Jogler M."/>
            <person name="Boedeker C."/>
            <person name="Pinto D."/>
            <person name="Vollmers J."/>
            <person name="Rivas-Marin E."/>
            <person name="Kohn T."/>
            <person name="Peeters S.H."/>
            <person name="Heuer A."/>
            <person name="Rast P."/>
            <person name="Oberbeckmann S."/>
            <person name="Bunk B."/>
            <person name="Jeske O."/>
            <person name="Meyerdierks A."/>
            <person name="Storesund J.E."/>
            <person name="Kallscheuer N."/>
            <person name="Luecker S."/>
            <person name="Lage O.M."/>
            <person name="Pohl T."/>
            <person name="Merkel B.J."/>
            <person name="Hornburger P."/>
            <person name="Mueller R.-W."/>
            <person name="Bruemmer F."/>
            <person name="Labrenz M."/>
            <person name="Spormann A.M."/>
            <person name="Op den Camp H."/>
            <person name="Overmann J."/>
            <person name="Amann R."/>
            <person name="Jetten M.S.M."/>
            <person name="Mascher T."/>
            <person name="Medema M.H."/>
            <person name="Devos D.P."/>
            <person name="Kaster A.-K."/>
            <person name="Ovreas L."/>
            <person name="Rohde M."/>
            <person name="Galperin M.Y."/>
            <person name="Jogler C."/>
        </authorList>
    </citation>
    <scope>NUCLEOTIDE SEQUENCE [LARGE SCALE GENOMIC DNA]</scope>
    <source>
        <strain evidence="18 19">Poly30</strain>
    </source>
</reference>
<keyword evidence="7 15" id="KW-0732">Signal</keyword>
<evidence type="ECO:0000256" key="2">
    <source>
        <dbReference type="ARBA" id="ARBA00009450"/>
    </source>
</evidence>